<reference evidence="1" key="2">
    <citation type="submission" date="2017-06" db="EMBL/GenBank/DDBJ databases">
        <title>WGS assembly of Brachypodium distachyon.</title>
        <authorList>
            <consortium name="The International Brachypodium Initiative"/>
            <person name="Lucas S."/>
            <person name="Harmon-Smith M."/>
            <person name="Lail K."/>
            <person name="Tice H."/>
            <person name="Grimwood J."/>
            <person name="Bruce D."/>
            <person name="Barry K."/>
            <person name="Shu S."/>
            <person name="Lindquist E."/>
            <person name="Wang M."/>
            <person name="Pitluck S."/>
            <person name="Vogel J.P."/>
            <person name="Garvin D.F."/>
            <person name="Mockler T.C."/>
            <person name="Schmutz J."/>
            <person name="Rokhsar D."/>
            <person name="Bevan M.W."/>
        </authorList>
    </citation>
    <scope>NUCLEOTIDE SEQUENCE</scope>
    <source>
        <strain evidence="1">Bd21</strain>
    </source>
</reference>
<dbReference type="Gramene" id="PNT67924">
    <property type="protein sequence ID" value="PNT67924"/>
    <property type="gene ID" value="BRADI_3g33728v3"/>
</dbReference>
<protein>
    <submittedName>
        <fullName evidence="1 2">Uncharacterized protein</fullName>
    </submittedName>
</protein>
<evidence type="ECO:0000313" key="2">
    <source>
        <dbReference type="EnsemblPlants" id="PNT67924"/>
    </source>
</evidence>
<proteinExistence type="predicted"/>
<dbReference type="EMBL" id="CM000882">
    <property type="protein sequence ID" value="PNT67924.1"/>
    <property type="molecule type" value="Genomic_DNA"/>
</dbReference>
<keyword evidence="3" id="KW-1185">Reference proteome</keyword>
<dbReference type="InParanoid" id="A0A2K2D0W9"/>
<dbReference type="AlphaFoldDB" id="A0A2K2D0W9"/>
<accession>A0A2K2D0W9</accession>
<evidence type="ECO:0000313" key="3">
    <source>
        <dbReference type="Proteomes" id="UP000008810"/>
    </source>
</evidence>
<dbReference type="PROSITE" id="PS51257">
    <property type="entry name" value="PROKAR_LIPOPROTEIN"/>
    <property type="match status" value="1"/>
</dbReference>
<dbReference type="EnsemblPlants" id="PNT67924">
    <property type="protein sequence ID" value="PNT67924"/>
    <property type="gene ID" value="BRADI_3g33728v3"/>
</dbReference>
<evidence type="ECO:0000313" key="1">
    <source>
        <dbReference type="EMBL" id="PNT67924.1"/>
    </source>
</evidence>
<name>A0A2K2D0W9_BRADI</name>
<reference evidence="1 2" key="1">
    <citation type="journal article" date="2010" name="Nature">
        <title>Genome sequencing and analysis of the model grass Brachypodium distachyon.</title>
        <authorList>
            <consortium name="International Brachypodium Initiative"/>
        </authorList>
    </citation>
    <scope>NUCLEOTIDE SEQUENCE [LARGE SCALE GENOMIC DNA]</scope>
    <source>
        <strain evidence="1 2">Bd21</strain>
    </source>
</reference>
<dbReference type="Proteomes" id="UP000008810">
    <property type="component" value="Chromosome 3"/>
</dbReference>
<sequence>MILCRPRILKEEEIGGGQTRIAEIGAAIVSMSSCGFAPRRHDLSKGRCRGMQWAGFW</sequence>
<reference evidence="2" key="3">
    <citation type="submission" date="2018-08" db="UniProtKB">
        <authorList>
            <consortium name="EnsemblPlants"/>
        </authorList>
    </citation>
    <scope>IDENTIFICATION</scope>
    <source>
        <strain evidence="2">cv. Bd21</strain>
    </source>
</reference>
<gene>
    <name evidence="1" type="ORF">BRADI_3g33728v3</name>
</gene>
<organism evidence="1">
    <name type="scientific">Brachypodium distachyon</name>
    <name type="common">Purple false brome</name>
    <name type="synonym">Trachynia distachya</name>
    <dbReference type="NCBI Taxonomy" id="15368"/>
    <lineage>
        <taxon>Eukaryota</taxon>
        <taxon>Viridiplantae</taxon>
        <taxon>Streptophyta</taxon>
        <taxon>Embryophyta</taxon>
        <taxon>Tracheophyta</taxon>
        <taxon>Spermatophyta</taxon>
        <taxon>Magnoliopsida</taxon>
        <taxon>Liliopsida</taxon>
        <taxon>Poales</taxon>
        <taxon>Poaceae</taxon>
        <taxon>BOP clade</taxon>
        <taxon>Pooideae</taxon>
        <taxon>Stipodae</taxon>
        <taxon>Brachypodieae</taxon>
        <taxon>Brachypodium</taxon>
    </lineage>
</organism>